<dbReference type="AlphaFoldDB" id="A0AAN7JYJ5"/>
<sequence length="71" mass="7576">MPKPVTNTKDSENATPKDIDNRVSGLVGLGYYDGESSRPPVILVIDDHGRASLLESVGHFRGGGDVVRAKN</sequence>
<comment type="caution">
    <text evidence="2">The sequence shown here is derived from an EMBL/GenBank/DDBJ whole genome shotgun (WGS) entry which is preliminary data.</text>
</comment>
<keyword evidence="3" id="KW-1185">Reference proteome</keyword>
<reference evidence="2 3" key="1">
    <citation type="journal article" date="2023" name="Hortic Res">
        <title>Pangenome of water caltrop reveals structural variations and asymmetric subgenome divergence after allopolyploidization.</title>
        <authorList>
            <person name="Zhang X."/>
            <person name="Chen Y."/>
            <person name="Wang L."/>
            <person name="Yuan Y."/>
            <person name="Fang M."/>
            <person name="Shi L."/>
            <person name="Lu R."/>
            <person name="Comes H.P."/>
            <person name="Ma Y."/>
            <person name="Chen Y."/>
            <person name="Huang G."/>
            <person name="Zhou Y."/>
            <person name="Zheng Z."/>
            <person name="Qiu Y."/>
        </authorList>
    </citation>
    <scope>NUCLEOTIDE SEQUENCE [LARGE SCALE GENOMIC DNA]</scope>
    <source>
        <tissue evidence="2">Roots</tissue>
    </source>
</reference>
<evidence type="ECO:0000313" key="3">
    <source>
        <dbReference type="Proteomes" id="UP001345219"/>
    </source>
</evidence>
<evidence type="ECO:0000313" key="2">
    <source>
        <dbReference type="EMBL" id="KAK4755587.1"/>
    </source>
</evidence>
<dbReference type="EMBL" id="JAXIOK010000014">
    <property type="protein sequence ID" value="KAK4755587.1"/>
    <property type="molecule type" value="Genomic_DNA"/>
</dbReference>
<protein>
    <submittedName>
        <fullName evidence="2">Uncharacterized protein</fullName>
    </submittedName>
</protein>
<accession>A0AAN7JYJ5</accession>
<organism evidence="2 3">
    <name type="scientific">Trapa incisa</name>
    <dbReference type="NCBI Taxonomy" id="236973"/>
    <lineage>
        <taxon>Eukaryota</taxon>
        <taxon>Viridiplantae</taxon>
        <taxon>Streptophyta</taxon>
        <taxon>Embryophyta</taxon>
        <taxon>Tracheophyta</taxon>
        <taxon>Spermatophyta</taxon>
        <taxon>Magnoliopsida</taxon>
        <taxon>eudicotyledons</taxon>
        <taxon>Gunneridae</taxon>
        <taxon>Pentapetalae</taxon>
        <taxon>rosids</taxon>
        <taxon>malvids</taxon>
        <taxon>Myrtales</taxon>
        <taxon>Lythraceae</taxon>
        <taxon>Trapa</taxon>
    </lineage>
</organism>
<gene>
    <name evidence="2" type="ORF">SAY87_009344</name>
</gene>
<feature type="region of interest" description="Disordered" evidence="1">
    <location>
        <begin position="1"/>
        <end position="20"/>
    </location>
</feature>
<name>A0AAN7JYJ5_9MYRT</name>
<dbReference type="Proteomes" id="UP001345219">
    <property type="component" value="Chromosome 8"/>
</dbReference>
<proteinExistence type="predicted"/>
<feature type="compositionally biased region" description="Basic and acidic residues" evidence="1">
    <location>
        <begin position="9"/>
        <end position="20"/>
    </location>
</feature>
<evidence type="ECO:0000256" key="1">
    <source>
        <dbReference type="SAM" id="MobiDB-lite"/>
    </source>
</evidence>